<gene>
    <name evidence="1" type="ORF">AVEN_218727_1</name>
</gene>
<dbReference type="AlphaFoldDB" id="A0A4Y2B6D7"/>
<dbReference type="OrthoDB" id="6437321at2759"/>
<sequence length="259" mass="29946">MALVFVKTLSIMTKFLSRHIHWHKSRHLSGREIEIRSDKETIEILEQRVQEKRGIKFYLNVKIRFVRFITETENCHSFFRSKCGTCLLDESLKEKVKTDFKKIETSCEEFEARGSGWVIDEILLHDVNTCVYHPLAASTYIPLPSAISKKKAVINIKNNDKCFLWCVLAALHPVGKNAERTSKYLPFVKDINVSNISFPISIDRFEKMNDVSIIVIGFDGEVFPLKITAAGKDRHINLLLISYGEKRHYTLIKNMSRLL</sequence>
<proteinExistence type="predicted"/>
<keyword evidence="2" id="KW-1185">Reference proteome</keyword>
<evidence type="ECO:0000313" key="2">
    <source>
        <dbReference type="Proteomes" id="UP000499080"/>
    </source>
</evidence>
<protein>
    <submittedName>
        <fullName evidence="1">Uncharacterized protein</fullName>
    </submittedName>
</protein>
<organism evidence="1 2">
    <name type="scientific">Araneus ventricosus</name>
    <name type="common">Orbweaver spider</name>
    <name type="synonym">Epeira ventricosa</name>
    <dbReference type="NCBI Taxonomy" id="182803"/>
    <lineage>
        <taxon>Eukaryota</taxon>
        <taxon>Metazoa</taxon>
        <taxon>Ecdysozoa</taxon>
        <taxon>Arthropoda</taxon>
        <taxon>Chelicerata</taxon>
        <taxon>Arachnida</taxon>
        <taxon>Araneae</taxon>
        <taxon>Araneomorphae</taxon>
        <taxon>Entelegynae</taxon>
        <taxon>Araneoidea</taxon>
        <taxon>Araneidae</taxon>
        <taxon>Araneus</taxon>
    </lineage>
</organism>
<comment type="caution">
    <text evidence="1">The sequence shown here is derived from an EMBL/GenBank/DDBJ whole genome shotgun (WGS) entry which is preliminary data.</text>
</comment>
<dbReference type="EMBL" id="BGPR01000051">
    <property type="protein sequence ID" value="GBL87019.1"/>
    <property type="molecule type" value="Genomic_DNA"/>
</dbReference>
<dbReference type="PANTHER" id="PTHR31511:SF12">
    <property type="entry name" value="RHO TERMINATION FACTOR N-TERMINAL DOMAIN-CONTAINING PROTEIN"/>
    <property type="match status" value="1"/>
</dbReference>
<accession>A0A4Y2B6D7</accession>
<dbReference type="Proteomes" id="UP000499080">
    <property type="component" value="Unassembled WGS sequence"/>
</dbReference>
<name>A0A4Y2B6D7_ARAVE</name>
<reference evidence="1 2" key="1">
    <citation type="journal article" date="2019" name="Sci. Rep.">
        <title>Orb-weaving spider Araneus ventricosus genome elucidates the spidroin gene catalogue.</title>
        <authorList>
            <person name="Kono N."/>
            <person name="Nakamura H."/>
            <person name="Ohtoshi R."/>
            <person name="Moran D.A.P."/>
            <person name="Shinohara A."/>
            <person name="Yoshida Y."/>
            <person name="Fujiwara M."/>
            <person name="Mori M."/>
            <person name="Tomita M."/>
            <person name="Arakawa K."/>
        </authorList>
    </citation>
    <scope>NUCLEOTIDE SEQUENCE [LARGE SCALE GENOMIC DNA]</scope>
</reference>
<evidence type="ECO:0000313" key="1">
    <source>
        <dbReference type="EMBL" id="GBL87019.1"/>
    </source>
</evidence>
<dbReference type="PANTHER" id="PTHR31511">
    <property type="entry name" value="PROTEIN CBG23764"/>
    <property type="match status" value="1"/>
</dbReference>